<protein>
    <submittedName>
        <fullName evidence="2">Uncharacterized protein</fullName>
    </submittedName>
</protein>
<evidence type="ECO:0000313" key="2">
    <source>
        <dbReference type="EMBL" id="KAG8456008.1"/>
    </source>
</evidence>
<evidence type="ECO:0000313" key="3">
    <source>
        <dbReference type="Proteomes" id="UP000812440"/>
    </source>
</evidence>
<sequence>MRVSYPLAPQDIRVAVRSVHFALHSHMMLHSGVFLGPSPCCLDCSGWSQRMVLPTPWALLFHTLAPPCLARVYGQSQMLGICYSRCTM</sequence>
<dbReference type="Proteomes" id="UP000812440">
    <property type="component" value="Chromosome 1"/>
</dbReference>
<keyword evidence="3" id="KW-1185">Reference proteome</keyword>
<accession>A0A8T2KGS7</accession>
<organism evidence="2 3">
    <name type="scientific">Hymenochirus boettgeri</name>
    <name type="common">Congo dwarf clawed frog</name>
    <dbReference type="NCBI Taxonomy" id="247094"/>
    <lineage>
        <taxon>Eukaryota</taxon>
        <taxon>Metazoa</taxon>
        <taxon>Chordata</taxon>
        <taxon>Craniata</taxon>
        <taxon>Vertebrata</taxon>
        <taxon>Euteleostomi</taxon>
        <taxon>Amphibia</taxon>
        <taxon>Batrachia</taxon>
        <taxon>Anura</taxon>
        <taxon>Pipoidea</taxon>
        <taxon>Pipidae</taxon>
        <taxon>Pipinae</taxon>
        <taxon>Hymenochirus</taxon>
    </lineage>
</organism>
<gene>
    <name evidence="2" type="ORF">GDO86_001988</name>
    <name evidence="1" type="ORF">GDO86_017955</name>
</gene>
<dbReference type="EMBL" id="JAACNH010010750">
    <property type="protein sequence ID" value="KAG8429243.1"/>
    <property type="molecule type" value="Genomic_DNA"/>
</dbReference>
<dbReference type="AlphaFoldDB" id="A0A8T2KGS7"/>
<dbReference type="EMBL" id="JAACNH010000001">
    <property type="protein sequence ID" value="KAG8456008.1"/>
    <property type="molecule type" value="Genomic_DNA"/>
</dbReference>
<proteinExistence type="predicted"/>
<comment type="caution">
    <text evidence="2">The sequence shown here is derived from an EMBL/GenBank/DDBJ whole genome shotgun (WGS) entry which is preliminary data.</text>
</comment>
<reference evidence="2" key="1">
    <citation type="thesis" date="2020" institute="ProQuest LLC" country="789 East Eisenhower Parkway, Ann Arbor, MI, USA">
        <title>Comparative Genomics and Chromosome Evolution.</title>
        <authorList>
            <person name="Mudd A.B."/>
        </authorList>
    </citation>
    <scope>NUCLEOTIDE SEQUENCE</scope>
    <source>
        <strain evidence="2">Female2</strain>
        <tissue evidence="2">Blood</tissue>
    </source>
</reference>
<name>A0A8T2KGS7_9PIPI</name>
<evidence type="ECO:0000313" key="1">
    <source>
        <dbReference type="EMBL" id="KAG8429243.1"/>
    </source>
</evidence>